<protein>
    <submittedName>
        <fullName evidence="3">Histidine kinase</fullName>
    </submittedName>
</protein>
<organism evidence="3 4">
    <name type="scientific">Sphingobacterium siyangense</name>
    <dbReference type="NCBI Taxonomy" id="459529"/>
    <lineage>
        <taxon>Bacteria</taxon>
        <taxon>Pseudomonadati</taxon>
        <taxon>Bacteroidota</taxon>
        <taxon>Sphingobacteriia</taxon>
        <taxon>Sphingobacteriales</taxon>
        <taxon>Sphingobacteriaceae</taxon>
        <taxon>Sphingobacterium</taxon>
    </lineage>
</organism>
<dbReference type="InterPro" id="IPR001789">
    <property type="entry name" value="Sig_transdc_resp-reg_receiver"/>
</dbReference>
<dbReference type="CDD" id="cd17546">
    <property type="entry name" value="REC_hyHK_CKI1_RcsC-like"/>
    <property type="match status" value="1"/>
</dbReference>
<keyword evidence="1" id="KW-0597">Phosphoprotein</keyword>
<dbReference type="PANTHER" id="PTHR45339:SF1">
    <property type="entry name" value="HYBRID SIGNAL TRANSDUCTION HISTIDINE KINASE J"/>
    <property type="match status" value="1"/>
</dbReference>
<dbReference type="RefSeq" id="WP_120332400.1">
    <property type="nucleotide sequence ID" value="NZ_CP070350.1"/>
</dbReference>
<dbReference type="Proteomes" id="UP000286402">
    <property type="component" value="Unassembled WGS sequence"/>
</dbReference>
<dbReference type="SUPFAM" id="SSF52172">
    <property type="entry name" value="CheY-like"/>
    <property type="match status" value="1"/>
</dbReference>
<evidence type="ECO:0000256" key="1">
    <source>
        <dbReference type="ARBA" id="ARBA00022553"/>
    </source>
</evidence>
<dbReference type="AlphaFoldDB" id="A0A420G9W4"/>
<accession>A0A420G9W4</accession>
<dbReference type="PROSITE" id="PS50110">
    <property type="entry name" value="RESPONSE_REGULATORY"/>
    <property type="match status" value="1"/>
</dbReference>
<dbReference type="EMBL" id="MCAQ01000001">
    <property type="protein sequence ID" value="RKF41992.1"/>
    <property type="molecule type" value="Genomic_DNA"/>
</dbReference>
<dbReference type="Gene3D" id="3.40.50.2300">
    <property type="match status" value="1"/>
</dbReference>
<keyword evidence="4" id="KW-1185">Reference proteome</keyword>
<gene>
    <name evidence="3" type="ORF">BCY89_00345</name>
</gene>
<dbReference type="InterPro" id="IPR011006">
    <property type="entry name" value="CheY-like_superfamily"/>
</dbReference>
<proteinExistence type="predicted"/>
<keyword evidence="2" id="KW-0902">Two-component regulatory system</keyword>
<reference evidence="3 4" key="1">
    <citation type="submission" date="2016-07" db="EMBL/GenBank/DDBJ databases">
        <title>Genome analysis of Sphingobacterium siyangense T12B17.</title>
        <authorList>
            <person name="Xu D."/>
            <person name="Su Y."/>
            <person name="Zheng S."/>
        </authorList>
    </citation>
    <scope>NUCLEOTIDE SEQUENCE [LARGE SCALE GENOMIC DNA]</scope>
    <source>
        <strain evidence="3 4">T12B17</strain>
    </source>
</reference>
<dbReference type="GO" id="GO:0000160">
    <property type="term" value="P:phosphorelay signal transduction system"/>
    <property type="evidence" value="ECO:0007669"/>
    <property type="project" value="UniProtKB-KW"/>
</dbReference>
<evidence type="ECO:0000313" key="4">
    <source>
        <dbReference type="Proteomes" id="UP000286402"/>
    </source>
</evidence>
<evidence type="ECO:0000256" key="2">
    <source>
        <dbReference type="ARBA" id="ARBA00023012"/>
    </source>
</evidence>
<keyword evidence="3" id="KW-0808">Transferase</keyword>
<evidence type="ECO:0000313" key="3">
    <source>
        <dbReference type="EMBL" id="RKF41992.1"/>
    </source>
</evidence>
<sequence length="124" mass="13509">MDKNKTILIIDDDQNNIFALKLALKSRGFQAIGSLSAEEGLAQLRDHASVGVVLMDMMMPEIDGYEATKLIRDSWNASELPIIAVTAQAMTGDREKCLSAGANGYISKPIDIELLVQMIREIAG</sequence>
<dbReference type="GO" id="GO:0016301">
    <property type="term" value="F:kinase activity"/>
    <property type="evidence" value="ECO:0007669"/>
    <property type="project" value="UniProtKB-KW"/>
</dbReference>
<comment type="caution">
    <text evidence="3">The sequence shown here is derived from an EMBL/GenBank/DDBJ whole genome shotgun (WGS) entry which is preliminary data.</text>
</comment>
<dbReference type="Pfam" id="PF00072">
    <property type="entry name" value="Response_reg"/>
    <property type="match status" value="1"/>
</dbReference>
<name>A0A420G9W4_9SPHI</name>
<dbReference type="PANTHER" id="PTHR45339">
    <property type="entry name" value="HYBRID SIGNAL TRANSDUCTION HISTIDINE KINASE J"/>
    <property type="match status" value="1"/>
</dbReference>
<keyword evidence="3" id="KW-0418">Kinase</keyword>
<dbReference type="SMART" id="SM00448">
    <property type="entry name" value="REC"/>
    <property type="match status" value="1"/>
</dbReference>